<keyword evidence="2" id="KW-1185">Reference proteome</keyword>
<dbReference type="Proteomes" id="UP001228044">
    <property type="component" value="Unassembled WGS sequence"/>
</dbReference>
<evidence type="ECO:0000313" key="2">
    <source>
        <dbReference type="Proteomes" id="UP001228044"/>
    </source>
</evidence>
<name>A0ABT8DQZ6_9BURK</name>
<dbReference type="EMBL" id="JAUHHC010000003">
    <property type="protein sequence ID" value="MDN3920757.1"/>
    <property type="molecule type" value="Genomic_DNA"/>
</dbReference>
<accession>A0ABT8DQZ6</accession>
<comment type="caution">
    <text evidence="1">The sequence shown here is derived from an EMBL/GenBank/DDBJ whole genome shotgun (WGS) entry which is preliminary data.</text>
</comment>
<evidence type="ECO:0000313" key="1">
    <source>
        <dbReference type="EMBL" id="MDN3920757.1"/>
    </source>
</evidence>
<reference evidence="1 2" key="1">
    <citation type="submission" date="2023-06" db="EMBL/GenBank/DDBJ databases">
        <title>Pelomonas sp. PFR6 16S ribosomal RNA gene Genome sequencing and assembly.</title>
        <authorList>
            <person name="Woo H."/>
        </authorList>
    </citation>
    <scope>NUCLEOTIDE SEQUENCE [LARGE SCALE GENOMIC DNA]</scope>
    <source>
        <strain evidence="1 2">PFR6</strain>
    </source>
</reference>
<protein>
    <submittedName>
        <fullName evidence="1">Uncharacterized protein</fullName>
    </submittedName>
</protein>
<gene>
    <name evidence="1" type="ORF">QWJ38_10750</name>
</gene>
<dbReference type="RefSeq" id="WP_290359081.1">
    <property type="nucleotide sequence ID" value="NZ_JAUHHC010000003.1"/>
</dbReference>
<sequence length="50" mass="5350">MDMIVVDASGNFKMGSPPAYEVQSIAVTYFSEHPQALQLGQPVPANLGRS</sequence>
<proteinExistence type="predicted"/>
<organism evidence="1 2">
    <name type="scientific">Roseateles violae</name>
    <dbReference type="NCBI Taxonomy" id="3058042"/>
    <lineage>
        <taxon>Bacteria</taxon>
        <taxon>Pseudomonadati</taxon>
        <taxon>Pseudomonadota</taxon>
        <taxon>Betaproteobacteria</taxon>
        <taxon>Burkholderiales</taxon>
        <taxon>Sphaerotilaceae</taxon>
        <taxon>Roseateles</taxon>
    </lineage>
</organism>